<evidence type="ECO:0000313" key="4">
    <source>
        <dbReference type="Proteomes" id="UP001084197"/>
    </source>
</evidence>
<name>A0A9J6RD49_9BACI</name>
<comment type="caution">
    <text evidence="3">The sequence shown here is derived from an EMBL/GenBank/DDBJ whole genome shotgun (WGS) entry which is preliminary data.</text>
</comment>
<feature type="compositionally biased region" description="Low complexity" evidence="1">
    <location>
        <begin position="21"/>
        <end position="36"/>
    </location>
</feature>
<accession>A0A9J6RD49</accession>
<reference evidence="3" key="1">
    <citation type="submission" date="2022-11" db="EMBL/GenBank/DDBJ databases">
        <title>WGS of Natronobacillus azotifigens 24KS-1, an anaerobic diazotrophic haloalkaliphile from soda-rich habitats.</title>
        <authorList>
            <person name="Sorokin D.Y."/>
            <person name="Merkel A.Y."/>
        </authorList>
    </citation>
    <scope>NUCLEOTIDE SEQUENCE</scope>
    <source>
        <strain evidence="3">24KS-1</strain>
    </source>
</reference>
<dbReference type="EMBL" id="JAPRAT010000013">
    <property type="protein sequence ID" value="MCZ0703137.1"/>
    <property type="molecule type" value="Genomic_DNA"/>
</dbReference>
<feature type="signal peptide" evidence="2">
    <location>
        <begin position="1"/>
        <end position="20"/>
    </location>
</feature>
<evidence type="ECO:0000256" key="1">
    <source>
        <dbReference type="SAM" id="MobiDB-lite"/>
    </source>
</evidence>
<evidence type="ECO:0000313" key="3">
    <source>
        <dbReference type="EMBL" id="MCZ0703137.1"/>
    </source>
</evidence>
<evidence type="ECO:0000256" key="2">
    <source>
        <dbReference type="SAM" id="SignalP"/>
    </source>
</evidence>
<proteinExistence type="predicted"/>
<feature type="region of interest" description="Disordered" evidence="1">
    <location>
        <begin position="21"/>
        <end position="58"/>
    </location>
</feature>
<sequence length="196" mass="22056">MKKILLSMILLFTVIGCSNNDGGASSNGNDESNGSNQTTENEEARESSNDLELEPGHESHLKFGEKGVIYSDATGAHYTIQHHSYEFVNDNGDPVEGEEEPSYILIEVEFENLSDKEWEVQSYLISRLYYNNGTTARETNHTGRSEDFEVKLSPGQSITTTLEYKYYADFGGTSYIAKNEDHTNISNVIFWNLDLE</sequence>
<keyword evidence="4" id="KW-1185">Reference proteome</keyword>
<dbReference type="RefSeq" id="WP_268779908.1">
    <property type="nucleotide sequence ID" value="NZ_JAPRAT010000013.1"/>
</dbReference>
<keyword evidence="2" id="KW-0732">Signal</keyword>
<dbReference type="AlphaFoldDB" id="A0A9J6RD49"/>
<evidence type="ECO:0008006" key="5">
    <source>
        <dbReference type="Google" id="ProtNLM"/>
    </source>
</evidence>
<dbReference type="Proteomes" id="UP001084197">
    <property type="component" value="Unassembled WGS sequence"/>
</dbReference>
<feature type="compositionally biased region" description="Basic and acidic residues" evidence="1">
    <location>
        <begin position="42"/>
        <end position="58"/>
    </location>
</feature>
<gene>
    <name evidence="3" type="ORF">OWO01_07930</name>
</gene>
<feature type="chain" id="PRO_5039899462" description="DUF4352 domain-containing protein" evidence="2">
    <location>
        <begin position="21"/>
        <end position="196"/>
    </location>
</feature>
<protein>
    <recommendedName>
        <fullName evidence="5">DUF4352 domain-containing protein</fullName>
    </recommendedName>
</protein>
<dbReference type="PROSITE" id="PS51257">
    <property type="entry name" value="PROKAR_LIPOPROTEIN"/>
    <property type="match status" value="1"/>
</dbReference>
<organism evidence="3 4">
    <name type="scientific">Natronobacillus azotifigens</name>
    <dbReference type="NCBI Taxonomy" id="472978"/>
    <lineage>
        <taxon>Bacteria</taxon>
        <taxon>Bacillati</taxon>
        <taxon>Bacillota</taxon>
        <taxon>Bacilli</taxon>
        <taxon>Bacillales</taxon>
        <taxon>Bacillaceae</taxon>
        <taxon>Natronobacillus</taxon>
    </lineage>
</organism>